<dbReference type="Pfam" id="PF07287">
    <property type="entry name" value="AtuA"/>
    <property type="match status" value="1"/>
</dbReference>
<dbReference type="PANTHER" id="PTHR47472:SF1">
    <property type="entry name" value="DUF1446-DOMAIN-CONTAINING PROTEIN"/>
    <property type="match status" value="1"/>
</dbReference>
<feature type="domain" description="Acyclic terpene utilisation N-terminal" evidence="1">
    <location>
        <begin position="6"/>
        <end position="446"/>
    </location>
</feature>
<dbReference type="EMBL" id="LPXN01000099">
    <property type="protein sequence ID" value="KZD09305.1"/>
    <property type="molecule type" value="Genomic_DNA"/>
</dbReference>
<dbReference type="STRING" id="580166.AUP43_07500"/>
<comment type="caution">
    <text evidence="2">The sequence shown here is derived from an EMBL/GenBank/DDBJ whole genome shotgun (WGS) entry which is preliminary data.</text>
</comment>
<keyword evidence="3" id="KW-1185">Reference proteome</keyword>
<accession>A0A154W727</accession>
<reference evidence="2 3" key="1">
    <citation type="submission" date="2015-12" db="EMBL/GenBank/DDBJ databases">
        <title>Genome sequence of Oceanibaculum pacificum MCCC 1A02656.</title>
        <authorList>
            <person name="Lu L."/>
            <person name="Lai Q."/>
            <person name="Shao Z."/>
            <person name="Qian P."/>
        </authorList>
    </citation>
    <scope>NUCLEOTIDE SEQUENCE [LARGE SCALE GENOMIC DNA]</scope>
    <source>
        <strain evidence="2 3">MCCC 1A02656</strain>
    </source>
</reference>
<protein>
    <recommendedName>
        <fullName evidence="1">Acyclic terpene utilisation N-terminal domain-containing protein</fullName>
    </recommendedName>
</protein>
<dbReference type="InterPro" id="IPR010839">
    <property type="entry name" value="AtuA_N"/>
</dbReference>
<dbReference type="PANTHER" id="PTHR47472">
    <property type="entry name" value="PROPIONYL-COA CARBOXYLASE"/>
    <property type="match status" value="1"/>
</dbReference>
<dbReference type="Proteomes" id="UP000076400">
    <property type="component" value="Unassembled WGS sequence"/>
</dbReference>
<evidence type="ECO:0000259" key="1">
    <source>
        <dbReference type="Pfam" id="PF07287"/>
    </source>
</evidence>
<dbReference type="AlphaFoldDB" id="A0A154W727"/>
<dbReference type="RefSeq" id="WP_067554969.1">
    <property type="nucleotide sequence ID" value="NZ_LPXN01000099.1"/>
</dbReference>
<proteinExistence type="predicted"/>
<evidence type="ECO:0000313" key="3">
    <source>
        <dbReference type="Proteomes" id="UP000076400"/>
    </source>
</evidence>
<organism evidence="2 3">
    <name type="scientific">Oceanibaculum pacificum</name>
    <dbReference type="NCBI Taxonomy" id="580166"/>
    <lineage>
        <taxon>Bacteria</taxon>
        <taxon>Pseudomonadati</taxon>
        <taxon>Pseudomonadota</taxon>
        <taxon>Alphaproteobacteria</taxon>
        <taxon>Rhodospirillales</taxon>
        <taxon>Oceanibaculaceae</taxon>
        <taxon>Oceanibaculum</taxon>
    </lineage>
</organism>
<sequence length="453" mass="47841">MPVQSIRVGSGAGFSGDRIDAAQPVIRELMTGGGPTALMFETLGERTLALAQLRRRENPELGYEPKLAAILQPILPDCLKAGITILGNFGAGNPPAAGRLIDGLMAKAGLNGRIAVITGDDLLQADGLEVLRAHCPDLPDEKLLISANAYLGAEPLAQAMAEGADIVVTGRVADPSLALAPMIHHLGWATDDWDRLAQGTMAGHLLECGAQVTGGYFADPGLKDVPNIEEATFPIATMNADGSFVIGKPPGGGLVDRRTVTEQLLYEVHDPAGYLTPDVAADITGAEIVELGGDRVRVDGIRGHARPETLKVTVCFDGGWIGEGEISYMGPNAAARARLAGEMVRRRAPQSLKLRFDLIGVMSVLADDGGAAWRDFAPDEAAARDVRLRVAMSGPDKESVERGLQEIEALYCTGPAAGGGIRLSSRRRISTISCYVPRAAARPRIEMLEARHG</sequence>
<name>A0A154W727_9PROT</name>
<dbReference type="OrthoDB" id="9763456at2"/>
<gene>
    <name evidence="2" type="ORF">AUP43_07500</name>
</gene>
<evidence type="ECO:0000313" key="2">
    <source>
        <dbReference type="EMBL" id="KZD09305.1"/>
    </source>
</evidence>